<dbReference type="Proteomes" id="UP000235371">
    <property type="component" value="Unassembled WGS sequence"/>
</dbReference>
<proteinExistence type="predicted"/>
<dbReference type="InParanoid" id="A0A2J6SNL2"/>
<reference evidence="2 3" key="1">
    <citation type="submission" date="2016-04" db="EMBL/GenBank/DDBJ databases">
        <title>A degradative enzymes factory behind the ericoid mycorrhizal symbiosis.</title>
        <authorList>
            <consortium name="DOE Joint Genome Institute"/>
            <person name="Martino E."/>
            <person name="Morin E."/>
            <person name="Grelet G."/>
            <person name="Kuo A."/>
            <person name="Kohler A."/>
            <person name="Daghino S."/>
            <person name="Barry K."/>
            <person name="Choi C."/>
            <person name="Cichocki N."/>
            <person name="Clum A."/>
            <person name="Copeland A."/>
            <person name="Hainaut M."/>
            <person name="Haridas S."/>
            <person name="Labutti K."/>
            <person name="Lindquist E."/>
            <person name="Lipzen A."/>
            <person name="Khouja H.-R."/>
            <person name="Murat C."/>
            <person name="Ohm R."/>
            <person name="Olson A."/>
            <person name="Spatafora J."/>
            <person name="Veneault-Fourrey C."/>
            <person name="Henrissat B."/>
            <person name="Grigoriev I."/>
            <person name="Martin F."/>
            <person name="Perotto S."/>
        </authorList>
    </citation>
    <scope>NUCLEOTIDE SEQUENCE [LARGE SCALE GENOMIC DNA]</scope>
    <source>
        <strain evidence="2 3">E</strain>
    </source>
</reference>
<evidence type="ECO:0000313" key="2">
    <source>
        <dbReference type="EMBL" id="PMD52367.1"/>
    </source>
</evidence>
<dbReference type="GeneID" id="36586719"/>
<dbReference type="EMBL" id="KZ613905">
    <property type="protein sequence ID" value="PMD52367.1"/>
    <property type="molecule type" value="Genomic_DNA"/>
</dbReference>
<sequence>MVSKTSIGLADLPNEIIIHILTLFPTRQLLPLTTISHRIHALILTIIHTRILAITSSPSKRVILECYHPSAKLSTPYFFCDYLYTEPFALSSASPTSSPSSLSQLRNLYSYFRPTPPEGDRKVWRPRPSGGWSWVPISSVLDKGEEEGQEGEELVSQDIYLESHELFTQLQSVVNVVKTGPTKDLFLSCVTVGEGLVRVWRDWLKERAEGVAKRKGEEEEEIEKRLLWSDTQKHVGLRLRVNGRQDERVPVLVSRDEDPNVGYTLQYEELVVRSSQLLLMMEDSLDRDIGNTGKAIVIVS</sequence>
<feature type="domain" description="F-box" evidence="1">
    <location>
        <begin position="6"/>
        <end position="43"/>
    </location>
</feature>
<dbReference type="InterPro" id="IPR001810">
    <property type="entry name" value="F-box_dom"/>
</dbReference>
<gene>
    <name evidence="2" type="ORF">K444DRAFT_600906</name>
</gene>
<evidence type="ECO:0000259" key="1">
    <source>
        <dbReference type="PROSITE" id="PS50181"/>
    </source>
</evidence>
<name>A0A2J6SNL2_9HELO</name>
<protein>
    <recommendedName>
        <fullName evidence="1">F-box domain-containing protein</fullName>
    </recommendedName>
</protein>
<evidence type="ECO:0000313" key="3">
    <source>
        <dbReference type="Proteomes" id="UP000235371"/>
    </source>
</evidence>
<dbReference type="RefSeq" id="XP_024729271.1">
    <property type="nucleotide sequence ID" value="XM_024878642.1"/>
</dbReference>
<accession>A0A2J6SNL2</accession>
<organism evidence="2 3">
    <name type="scientific">Hyaloscypha bicolor E</name>
    <dbReference type="NCBI Taxonomy" id="1095630"/>
    <lineage>
        <taxon>Eukaryota</taxon>
        <taxon>Fungi</taxon>
        <taxon>Dikarya</taxon>
        <taxon>Ascomycota</taxon>
        <taxon>Pezizomycotina</taxon>
        <taxon>Leotiomycetes</taxon>
        <taxon>Helotiales</taxon>
        <taxon>Hyaloscyphaceae</taxon>
        <taxon>Hyaloscypha</taxon>
        <taxon>Hyaloscypha bicolor</taxon>
    </lineage>
</organism>
<dbReference type="AlphaFoldDB" id="A0A2J6SNL2"/>
<dbReference type="OrthoDB" id="9981546at2759"/>
<keyword evidence="3" id="KW-1185">Reference proteome</keyword>
<dbReference type="PROSITE" id="PS50181">
    <property type="entry name" value="FBOX"/>
    <property type="match status" value="1"/>
</dbReference>